<dbReference type="Pfam" id="PF13580">
    <property type="entry name" value="SIS_2"/>
    <property type="match status" value="1"/>
</dbReference>
<accession>A0A3B1CIQ5</accession>
<reference evidence="2" key="1">
    <citation type="submission" date="2018-06" db="EMBL/GenBank/DDBJ databases">
        <authorList>
            <person name="Zhirakovskaya E."/>
        </authorList>
    </citation>
    <scope>NUCLEOTIDE SEQUENCE</scope>
</reference>
<evidence type="ECO:0000259" key="1">
    <source>
        <dbReference type="PROSITE" id="PS51464"/>
    </source>
</evidence>
<dbReference type="PANTHER" id="PTHR30390:SF7">
    <property type="entry name" value="PHOSPHOHEPTOSE ISOMERASE"/>
    <property type="match status" value="1"/>
</dbReference>
<dbReference type="GO" id="GO:0097367">
    <property type="term" value="F:carbohydrate derivative binding"/>
    <property type="evidence" value="ECO:0007669"/>
    <property type="project" value="InterPro"/>
</dbReference>
<dbReference type="InterPro" id="IPR050099">
    <property type="entry name" value="SIS_GmhA/DiaA_subfam"/>
</dbReference>
<dbReference type="InterPro" id="IPR046348">
    <property type="entry name" value="SIS_dom_sf"/>
</dbReference>
<dbReference type="Gene3D" id="3.40.50.10490">
    <property type="entry name" value="Glucose-6-phosphate isomerase like protein, domain 1"/>
    <property type="match status" value="1"/>
</dbReference>
<dbReference type="SUPFAM" id="SSF53697">
    <property type="entry name" value="SIS domain"/>
    <property type="match status" value="1"/>
</dbReference>
<name>A0A3B1CIQ5_9ZZZZ</name>
<dbReference type="GO" id="GO:1901135">
    <property type="term" value="P:carbohydrate derivative metabolic process"/>
    <property type="evidence" value="ECO:0007669"/>
    <property type="project" value="InterPro"/>
</dbReference>
<dbReference type="InterPro" id="IPR001347">
    <property type="entry name" value="SIS_dom"/>
</dbReference>
<gene>
    <name evidence="2" type="ORF">MNBD_NITROSPINAE03-95</name>
</gene>
<dbReference type="PANTHER" id="PTHR30390">
    <property type="entry name" value="SEDOHEPTULOSE 7-PHOSPHATE ISOMERASE / DNAA INITIATOR-ASSOCIATING FACTOR FOR REPLICATION INITIATION"/>
    <property type="match status" value="1"/>
</dbReference>
<organism evidence="2">
    <name type="scientific">hydrothermal vent metagenome</name>
    <dbReference type="NCBI Taxonomy" id="652676"/>
    <lineage>
        <taxon>unclassified sequences</taxon>
        <taxon>metagenomes</taxon>
        <taxon>ecological metagenomes</taxon>
    </lineage>
</organism>
<protein>
    <recommendedName>
        <fullName evidence="1">SIS domain-containing protein</fullName>
    </recommendedName>
</protein>
<feature type="domain" description="SIS" evidence="1">
    <location>
        <begin position="43"/>
        <end position="197"/>
    </location>
</feature>
<sequence length="204" mass="22258">MNDINWSYEVGKLNNYLSNISFRDVNGNDINVEDGFSAWRKWIVDLRADKKVLYLAGNGASASIASHMAADLAKNALVHTQVFSDLSLITAMANDVGYDEVYAEPLRSRGNRQDMLVAISSSGNSNNILNAAKVARSLDMSVVTLSGMKPDNPLRSLGHLNMYLPAEGYGHTETCHAAVLHYLMDLVSVGEIKLDEGRPVADRG</sequence>
<dbReference type="AlphaFoldDB" id="A0A3B1CIQ5"/>
<evidence type="ECO:0000313" key="2">
    <source>
        <dbReference type="EMBL" id="VAX23824.1"/>
    </source>
</evidence>
<dbReference type="EMBL" id="UOGB01000281">
    <property type="protein sequence ID" value="VAX23824.1"/>
    <property type="molecule type" value="Genomic_DNA"/>
</dbReference>
<dbReference type="CDD" id="cd05006">
    <property type="entry name" value="SIS_GmhA"/>
    <property type="match status" value="1"/>
</dbReference>
<proteinExistence type="predicted"/>
<dbReference type="PROSITE" id="PS51464">
    <property type="entry name" value="SIS"/>
    <property type="match status" value="1"/>
</dbReference>
<dbReference type="InterPro" id="IPR035461">
    <property type="entry name" value="GmhA/DiaA"/>
</dbReference>